<evidence type="ECO:0000313" key="3">
    <source>
        <dbReference type="EMBL" id="TKC97136.1"/>
    </source>
</evidence>
<protein>
    <recommendedName>
        <fullName evidence="2">Ricin B lectin domain-containing protein</fullName>
    </recommendedName>
</protein>
<name>A0A4U1ISB0_9BACT</name>
<sequence>MCTGGDDMTAVVASSAERGDVQPRSKTARPTDNWRKFVLTSFPDVDCRRTFNPTPEGPAGGLKNPPGQAVDGRLGAPQPPPRPGSRRRRAEKPPRRGCGQLPGAEKPLGRREHGTKVPYRDAPASGYGLPRGAREGSPNASLTLHRRNLMTETTTKKERPLSKKATERTNKLRERLSGAREGSLGARRMQKNRAANPLFGAALHAAARLEAGHELSDLERTLVDALEQGISPEEIKAWGKAYRETKGARTREILPDVIADRPIDQPFTMKDLADALPAQVEAVKAQGNVRVVDVAKLGPDQELDQRDEAFLAAAREYGSSFVYFTSSAPQPEPAPAPTSAEGSGEALGVSEVFIIQPFKMQTIKRSGDTMFDPSDEIFWCFSAGSDEDTWTFQSRVFDSCDDGDWDERFHPNHLAFIGRVSDSLTMTIDCWEKDSGTIFGKTSEYLRTAADHCLRASQELAGDPHTKADDWAVFCYITLALVAEVLDLIKNEDDFVAGLRFGWDRAALLSLNQQERRFRFDGESDHGGGIQDLYLRFCTIPTGSPVKLVSQKSGKLICIDNAETTNGARVLQWEWSETRNTHRQFRLEWLGGGLFKIVAVHSGKVLDVPSSSRDSEVPLIQYNWVGTNNQKFRLGPLGGGLYAIAPEHSGKNLDVGGGSTANGAVIMQHHWLGGENQKWRVVPV</sequence>
<feature type="compositionally biased region" description="Basic and acidic residues" evidence="1">
    <location>
        <begin position="107"/>
        <end position="119"/>
    </location>
</feature>
<evidence type="ECO:0000256" key="1">
    <source>
        <dbReference type="SAM" id="MobiDB-lite"/>
    </source>
</evidence>
<dbReference type="Proteomes" id="UP000309215">
    <property type="component" value="Unassembled WGS sequence"/>
</dbReference>
<comment type="caution">
    <text evidence="3">The sequence shown here is derived from an EMBL/GenBank/DDBJ whole genome shotgun (WGS) entry which is preliminary data.</text>
</comment>
<dbReference type="InterPro" id="IPR035992">
    <property type="entry name" value="Ricin_B-like_lectins"/>
</dbReference>
<evidence type="ECO:0000259" key="2">
    <source>
        <dbReference type="Pfam" id="PF14200"/>
    </source>
</evidence>
<dbReference type="InterPro" id="IPR000772">
    <property type="entry name" value="Ricin_B_lectin"/>
</dbReference>
<accession>A0A4U1ISB0</accession>
<feature type="domain" description="Ricin B lectin" evidence="2">
    <location>
        <begin position="582"/>
        <end position="668"/>
    </location>
</feature>
<reference evidence="3 4" key="1">
    <citation type="submission" date="2019-04" db="EMBL/GenBank/DDBJ databases">
        <authorList>
            <person name="Li Y."/>
            <person name="Wang J."/>
        </authorList>
    </citation>
    <scope>NUCLEOTIDE SEQUENCE [LARGE SCALE GENOMIC DNA]</scope>
    <source>
        <strain evidence="3 4">DSM 14668</strain>
    </source>
</reference>
<dbReference type="SUPFAM" id="SSF50370">
    <property type="entry name" value="Ricin B-like lectins"/>
    <property type="match status" value="1"/>
</dbReference>
<gene>
    <name evidence="3" type="ORF">E8A74_44295</name>
</gene>
<dbReference type="OrthoDB" id="5480610at2"/>
<dbReference type="CDD" id="cd00161">
    <property type="entry name" value="beta-trefoil_Ricin-like"/>
    <property type="match status" value="1"/>
</dbReference>
<dbReference type="PROSITE" id="PS50231">
    <property type="entry name" value="RICIN_B_LECTIN"/>
    <property type="match status" value="1"/>
</dbReference>
<dbReference type="Pfam" id="PF14200">
    <property type="entry name" value="RicinB_lectin_2"/>
    <property type="match status" value="1"/>
</dbReference>
<organism evidence="3 4">
    <name type="scientific">Polyangium fumosum</name>
    <dbReference type="NCBI Taxonomy" id="889272"/>
    <lineage>
        <taxon>Bacteria</taxon>
        <taxon>Pseudomonadati</taxon>
        <taxon>Myxococcota</taxon>
        <taxon>Polyangia</taxon>
        <taxon>Polyangiales</taxon>
        <taxon>Polyangiaceae</taxon>
        <taxon>Polyangium</taxon>
    </lineage>
</organism>
<evidence type="ECO:0000313" key="4">
    <source>
        <dbReference type="Proteomes" id="UP000309215"/>
    </source>
</evidence>
<keyword evidence="4" id="KW-1185">Reference proteome</keyword>
<feature type="region of interest" description="Disordered" evidence="1">
    <location>
        <begin position="1"/>
        <end position="140"/>
    </location>
</feature>
<proteinExistence type="predicted"/>
<dbReference type="EMBL" id="SSMQ01000082">
    <property type="protein sequence ID" value="TKC97136.1"/>
    <property type="molecule type" value="Genomic_DNA"/>
</dbReference>
<dbReference type="Gene3D" id="2.80.10.50">
    <property type="match status" value="1"/>
</dbReference>
<dbReference type="AlphaFoldDB" id="A0A4U1ISB0"/>